<organism evidence="6 7">
    <name type="scientific">Mucuna pruriens</name>
    <name type="common">Velvet bean</name>
    <name type="synonym">Dolichos pruriens</name>
    <dbReference type="NCBI Taxonomy" id="157652"/>
    <lineage>
        <taxon>Eukaryota</taxon>
        <taxon>Viridiplantae</taxon>
        <taxon>Streptophyta</taxon>
        <taxon>Embryophyta</taxon>
        <taxon>Tracheophyta</taxon>
        <taxon>Spermatophyta</taxon>
        <taxon>Magnoliopsida</taxon>
        <taxon>eudicotyledons</taxon>
        <taxon>Gunneridae</taxon>
        <taxon>Pentapetalae</taxon>
        <taxon>rosids</taxon>
        <taxon>fabids</taxon>
        <taxon>Fabales</taxon>
        <taxon>Fabaceae</taxon>
        <taxon>Papilionoideae</taxon>
        <taxon>50 kb inversion clade</taxon>
        <taxon>NPAAA clade</taxon>
        <taxon>indigoferoid/millettioid clade</taxon>
        <taxon>Phaseoleae</taxon>
        <taxon>Mucuna</taxon>
    </lineage>
</organism>
<sequence>MPLKDYVSTLKASVALNALVEAVGKRKRSYTSHYIFWEIHSCTSLAPKNTNCQRLHKVNTCRNYAHSNILSKVQSDYLFREAVWSRLVARGWHSEQSGGNSDVVASTKALLCFVPEVNEFSRTLVKSNHYFDSVWDVLSEVASDPKLIELAYVERGEDIKHQLFCTEKDLDDTKNFCTEVFHNEHQRDRSTRTTQPTIRLLESLALDHQETKDN</sequence>
<comment type="caution">
    <text evidence="6">The sequence shown here is derived from an EMBL/GenBank/DDBJ whole genome shotgun (WGS) entry which is preliminary data.</text>
</comment>
<evidence type="ECO:0000313" key="7">
    <source>
        <dbReference type="Proteomes" id="UP000257109"/>
    </source>
</evidence>
<dbReference type="EMBL" id="QJKJ01013312">
    <property type="protein sequence ID" value="RDX66704.1"/>
    <property type="molecule type" value="Genomic_DNA"/>
</dbReference>
<accession>A0A371EL51</accession>
<evidence type="ECO:0000256" key="4">
    <source>
        <dbReference type="ARBA" id="ARBA00023242"/>
    </source>
</evidence>
<dbReference type="STRING" id="157652.A0A371EL51"/>
<dbReference type="Proteomes" id="UP000257109">
    <property type="component" value="Unassembled WGS sequence"/>
</dbReference>
<evidence type="ECO:0000256" key="3">
    <source>
        <dbReference type="ARBA" id="ARBA00023163"/>
    </source>
</evidence>
<dbReference type="GO" id="GO:0003714">
    <property type="term" value="F:transcription corepressor activity"/>
    <property type="evidence" value="ECO:0007669"/>
    <property type="project" value="TreeGrafter"/>
</dbReference>
<dbReference type="GO" id="GO:0005634">
    <property type="term" value="C:nucleus"/>
    <property type="evidence" value="ECO:0007669"/>
    <property type="project" value="UniProtKB-SubCell"/>
</dbReference>
<gene>
    <name evidence="6" type="ORF">CR513_54497</name>
</gene>
<evidence type="ECO:0000256" key="2">
    <source>
        <dbReference type="ARBA" id="ARBA00023015"/>
    </source>
</evidence>
<keyword evidence="2" id="KW-0805">Transcription regulation</keyword>
<dbReference type="InterPro" id="IPR056067">
    <property type="entry name" value="DUF7650"/>
</dbReference>
<dbReference type="AlphaFoldDB" id="A0A371EL51"/>
<keyword evidence="7" id="KW-1185">Reference proteome</keyword>
<proteinExistence type="predicted"/>
<evidence type="ECO:0000256" key="1">
    <source>
        <dbReference type="ARBA" id="ARBA00004123"/>
    </source>
</evidence>
<keyword evidence="4" id="KW-0539">Nucleus</keyword>
<dbReference type="PANTHER" id="PTHR13859:SF34">
    <property type="entry name" value="SANT DOMAIN-CONTAINING PROTEIN"/>
    <property type="match status" value="1"/>
</dbReference>
<dbReference type="PANTHER" id="PTHR13859">
    <property type="entry name" value="ATROPHIN-RELATED"/>
    <property type="match status" value="1"/>
</dbReference>
<protein>
    <recommendedName>
        <fullName evidence="5">DUF7650 domain-containing protein</fullName>
    </recommendedName>
</protein>
<feature type="non-terminal residue" evidence="6">
    <location>
        <position position="1"/>
    </location>
</feature>
<name>A0A371EL51_MUCPR</name>
<reference evidence="6" key="1">
    <citation type="submission" date="2018-05" db="EMBL/GenBank/DDBJ databases">
        <title>Draft genome of Mucuna pruriens seed.</title>
        <authorList>
            <person name="Nnadi N.E."/>
            <person name="Vos R."/>
            <person name="Hasami M.H."/>
            <person name="Devisetty U.K."/>
            <person name="Aguiy J.C."/>
        </authorList>
    </citation>
    <scope>NUCLEOTIDE SEQUENCE [LARGE SCALE GENOMIC DNA]</scope>
    <source>
        <strain evidence="6">JCA_2017</strain>
    </source>
</reference>
<evidence type="ECO:0000313" key="6">
    <source>
        <dbReference type="EMBL" id="RDX66704.1"/>
    </source>
</evidence>
<comment type="subcellular location">
    <subcellularLocation>
        <location evidence="1">Nucleus</location>
    </subcellularLocation>
</comment>
<evidence type="ECO:0000259" key="5">
    <source>
        <dbReference type="Pfam" id="PF24662"/>
    </source>
</evidence>
<dbReference type="Pfam" id="PF24662">
    <property type="entry name" value="DUF7650"/>
    <property type="match status" value="1"/>
</dbReference>
<feature type="domain" description="DUF7650" evidence="5">
    <location>
        <begin position="69"/>
        <end position="145"/>
    </location>
</feature>
<dbReference type="OrthoDB" id="1435833at2759"/>
<keyword evidence="3" id="KW-0804">Transcription</keyword>